<dbReference type="Gene3D" id="2.170.130.10">
    <property type="entry name" value="TonB-dependent receptor, plug domain"/>
    <property type="match status" value="1"/>
</dbReference>
<keyword evidence="3" id="KW-0675">Receptor</keyword>
<comment type="subcellular location">
    <subcellularLocation>
        <location evidence="1">Cell outer membrane</location>
        <topology evidence="1">Multi-pass membrane protein</topology>
    </subcellularLocation>
</comment>
<dbReference type="PATRIC" id="fig|1189621.3.peg.3760"/>
<keyword evidence="1" id="KW-1134">Transmembrane beta strand</keyword>
<keyword evidence="4" id="KW-1185">Reference proteome</keyword>
<evidence type="ECO:0000256" key="1">
    <source>
        <dbReference type="PROSITE-ProRule" id="PRU01360"/>
    </source>
</evidence>
<reference evidence="3 4" key="1">
    <citation type="submission" date="2012-05" db="EMBL/GenBank/DDBJ databases">
        <title>Genome sequence of Nitritalea halalkaliphila LW7.</title>
        <authorList>
            <person name="Jangir P.K."/>
            <person name="Singh A."/>
            <person name="Shivaji S."/>
            <person name="Sharma R."/>
        </authorList>
    </citation>
    <scope>NUCLEOTIDE SEQUENCE [LARGE SCALE GENOMIC DNA]</scope>
    <source>
        <strain evidence="3 4">LW7</strain>
    </source>
</reference>
<protein>
    <submittedName>
        <fullName evidence="3">TonB-dependent receptor plug</fullName>
    </submittedName>
</protein>
<gene>
    <name evidence="3" type="ORF">A3SI_18121</name>
</gene>
<feature type="domain" description="TonB-dependent receptor plug" evidence="2">
    <location>
        <begin position="440"/>
        <end position="525"/>
    </location>
</feature>
<evidence type="ECO:0000313" key="4">
    <source>
        <dbReference type="Proteomes" id="UP000005551"/>
    </source>
</evidence>
<accession>I5BUV3</accession>
<dbReference type="EMBL" id="AJYA01000062">
    <property type="protein sequence ID" value="EIM73355.1"/>
    <property type="molecule type" value="Genomic_DNA"/>
</dbReference>
<keyword evidence="1" id="KW-0812">Transmembrane</keyword>
<organism evidence="3 4">
    <name type="scientific">Nitritalea halalkaliphila LW7</name>
    <dbReference type="NCBI Taxonomy" id="1189621"/>
    <lineage>
        <taxon>Bacteria</taxon>
        <taxon>Pseudomonadati</taxon>
        <taxon>Bacteroidota</taxon>
        <taxon>Cytophagia</taxon>
        <taxon>Cytophagales</taxon>
        <taxon>Cyclobacteriaceae</taxon>
        <taxon>Nitritalea</taxon>
    </lineage>
</organism>
<dbReference type="InterPro" id="IPR039426">
    <property type="entry name" value="TonB-dep_rcpt-like"/>
</dbReference>
<dbReference type="PROSITE" id="PS52016">
    <property type="entry name" value="TONB_DEPENDENT_REC_3"/>
    <property type="match status" value="1"/>
</dbReference>
<dbReference type="InterPro" id="IPR012910">
    <property type="entry name" value="Plug_dom"/>
</dbReference>
<keyword evidence="1" id="KW-0998">Cell outer membrane</keyword>
<name>I5BUV3_9BACT</name>
<dbReference type="STRING" id="1189621.A3SI_18121"/>
<dbReference type="InterPro" id="IPR037066">
    <property type="entry name" value="Plug_dom_sf"/>
</dbReference>
<sequence length="635" mass="69304">MGIQAMLPDGSGKALKGEVVLAGESFAFETNARGLGSISFPALKPERLTGAGIRFSGLQGPPPAATLPPMRATGISLSVTNFENKLLNISAQNNHPALEAQALYLLVHNRGAIGHLERVSFAEGNLNSRVRTEGLAYGINQITLLTEEGVPLAERLMYVHNRPTPEMRLETDRLDFAPRAKNTFSLALPPAADFQDGRFSVSITDALESGDAAHQSLPSFLYLSADLEDFHLPATELLLQYRHEDMEEVMLTHGWRRFDWEDLMGEKYQNSTFIEQGINLIGQVSPAAGIRGKLRGGSISVFVEGEEDAFLAGDYGPNGNFLFDALEFYDTTQVTISVKDGRLGTLVDLNLEESPNTYAYWEEFSPFRGDFTLSEALLEALAQARKRKESALAFDESSLMEMDEFVVEADKYDAVEEGIDRMYGQGDVTLRTADIPGSEAFLDIWQLIQGRVPGVRVTYNIGGQPSIVIRGSASFGDEAPIVLLDNMPVDYMTAGMIPPRDVSAIDIFKDGASLSIFGASGGGGVIAIYTKRGLGDPSALGEGMFLLQFPGYARAATFYQPPYEQGPQAKPDYRGTLYWNADLRLDANGRVTLPFFNSDVAKTYRVVLQGLDATGQALYQEWLLGPEGLLPTGED</sequence>
<evidence type="ECO:0000259" key="2">
    <source>
        <dbReference type="Pfam" id="PF07715"/>
    </source>
</evidence>
<keyword evidence="1" id="KW-0813">Transport</keyword>
<dbReference type="Pfam" id="PF07715">
    <property type="entry name" value="Plug"/>
    <property type="match status" value="1"/>
</dbReference>
<evidence type="ECO:0000313" key="3">
    <source>
        <dbReference type="EMBL" id="EIM73355.1"/>
    </source>
</evidence>
<comment type="similarity">
    <text evidence="1">Belongs to the TonB-dependent receptor family.</text>
</comment>
<dbReference type="Proteomes" id="UP000005551">
    <property type="component" value="Unassembled WGS sequence"/>
</dbReference>
<comment type="caution">
    <text evidence="3">The sequence shown here is derived from an EMBL/GenBank/DDBJ whole genome shotgun (WGS) entry which is preliminary data.</text>
</comment>
<proteinExistence type="inferred from homology"/>
<dbReference type="AlphaFoldDB" id="I5BUV3"/>
<dbReference type="SUPFAM" id="SSF56935">
    <property type="entry name" value="Porins"/>
    <property type="match status" value="1"/>
</dbReference>
<dbReference type="GO" id="GO:0009279">
    <property type="term" value="C:cell outer membrane"/>
    <property type="evidence" value="ECO:0007669"/>
    <property type="project" value="UniProtKB-SubCell"/>
</dbReference>
<keyword evidence="1" id="KW-0472">Membrane</keyword>